<name>A0A975CKX8_9FLAO</name>
<organism evidence="1 2">
    <name type="scientific">Polaribacter cellanae</name>
    <dbReference type="NCBI Taxonomy" id="2818493"/>
    <lineage>
        <taxon>Bacteria</taxon>
        <taxon>Pseudomonadati</taxon>
        <taxon>Bacteroidota</taxon>
        <taxon>Flavobacteriia</taxon>
        <taxon>Flavobacteriales</taxon>
        <taxon>Flavobacteriaceae</taxon>
    </lineage>
</organism>
<sequence>MENQIGFEIAPSDEATDAILETIDKVFFNDEVITDTRIQIEAKLSNFFEKELPENIYSLIEYPYVDKVYRDSYYNYYASKHYSYKRDCIRVSLFYGKITGEMFLNPTSHHLLRKHYKGYFIIRPLKNAIFGRSHLNIELFKTTSQICSFESRSMILGVKFKTFGFPHSSQNQETITCAETTIWGLMEYFGSKYPDYTPSLPSEIMSSLKPIIFERQLPSIGLTTEEISYSLKDFGFGTRIYSTEGFDGDMFDNIHYYIESGIPIVLTLEADEKDEDENIKNIQGHAVIAIGKNYEDKTPLNKIESKTFSINGRDYFNYIDFANINQKIIIQDDNLFPYREVSLDNIGEHYDDEDLSSNYQVDAIVVPLYPKIYLEATLAKKMSLSILADPIYGYKFENGFVFRFFLTSSRSFKSHLSSLTRLDKDLKYDILGTKMPKFIWCSEIYQDYENCNEIKIDEKRNKIADGLIIIDATEANKESSDALIFAGYPNRCISLIENKFVTLGLSLSYYTYYNNFKKEYGSR</sequence>
<accession>A0A975CKX8</accession>
<protein>
    <submittedName>
        <fullName evidence="1">Uncharacterized protein</fullName>
    </submittedName>
</protein>
<evidence type="ECO:0000313" key="2">
    <source>
        <dbReference type="Proteomes" id="UP000663920"/>
    </source>
</evidence>
<proteinExistence type="predicted"/>
<dbReference type="RefSeq" id="WP_208076725.1">
    <property type="nucleotide sequence ID" value="NZ_CP071869.1"/>
</dbReference>
<dbReference type="Proteomes" id="UP000663920">
    <property type="component" value="Chromosome"/>
</dbReference>
<dbReference type="EMBL" id="CP071869">
    <property type="protein sequence ID" value="QTE21130.1"/>
    <property type="molecule type" value="Genomic_DNA"/>
</dbReference>
<gene>
    <name evidence="1" type="ORF">J3359_09730</name>
</gene>
<dbReference type="KEGG" id="pcea:J3359_09730"/>
<keyword evidence="2" id="KW-1185">Reference proteome</keyword>
<dbReference type="AlphaFoldDB" id="A0A975CKX8"/>
<reference evidence="1 2" key="1">
    <citation type="submission" date="2021-03" db="EMBL/GenBank/DDBJ databases">
        <title>Complete genome of Polaribacter_sp.SM13.</title>
        <authorList>
            <person name="Jeong S.W."/>
            <person name="Bae J.W."/>
        </authorList>
    </citation>
    <scope>NUCLEOTIDE SEQUENCE [LARGE SCALE GENOMIC DNA]</scope>
    <source>
        <strain evidence="1 2">SM13</strain>
    </source>
</reference>
<evidence type="ECO:0000313" key="1">
    <source>
        <dbReference type="EMBL" id="QTE21130.1"/>
    </source>
</evidence>